<evidence type="ECO:0000256" key="3">
    <source>
        <dbReference type="ARBA" id="ARBA00022989"/>
    </source>
</evidence>
<evidence type="ECO:0000256" key="1">
    <source>
        <dbReference type="ARBA" id="ARBA00004141"/>
    </source>
</evidence>
<organism evidence="7 10">
    <name type="scientific">Streptomyces radicis</name>
    <dbReference type="NCBI Taxonomy" id="1750517"/>
    <lineage>
        <taxon>Bacteria</taxon>
        <taxon>Bacillati</taxon>
        <taxon>Actinomycetota</taxon>
        <taxon>Actinomycetes</taxon>
        <taxon>Kitasatosporales</taxon>
        <taxon>Streptomycetaceae</taxon>
        <taxon>Streptomyces</taxon>
    </lineage>
</organism>
<evidence type="ECO:0000256" key="6">
    <source>
        <dbReference type="SAM" id="Phobius"/>
    </source>
</evidence>
<evidence type="ECO:0000256" key="2">
    <source>
        <dbReference type="ARBA" id="ARBA00022692"/>
    </source>
</evidence>
<evidence type="ECO:0000313" key="10">
    <source>
        <dbReference type="Proteomes" id="UP000275024"/>
    </source>
</evidence>
<keyword evidence="3 6" id="KW-1133">Transmembrane helix</keyword>
<dbReference type="Proteomes" id="UP000268652">
    <property type="component" value="Unassembled WGS sequence"/>
</dbReference>
<evidence type="ECO:0000313" key="8">
    <source>
        <dbReference type="EMBL" id="RKN20417.1"/>
    </source>
</evidence>
<dbReference type="PANTHER" id="PTHR39157:SF1">
    <property type="entry name" value="DOXX FAMILY PROTEIN"/>
    <property type="match status" value="1"/>
</dbReference>
<feature type="transmembrane region" description="Helical" evidence="6">
    <location>
        <begin position="33"/>
        <end position="51"/>
    </location>
</feature>
<dbReference type="EMBL" id="RBDX01000012">
    <property type="protein sequence ID" value="RKN08062.1"/>
    <property type="molecule type" value="Genomic_DNA"/>
</dbReference>
<evidence type="ECO:0000313" key="7">
    <source>
        <dbReference type="EMBL" id="RKN08062.1"/>
    </source>
</evidence>
<name>A0A3A9W5T0_9ACTN</name>
<dbReference type="InterPro" id="IPR032808">
    <property type="entry name" value="DoxX"/>
</dbReference>
<proteinExistence type="predicted"/>
<feature type="transmembrane region" description="Helical" evidence="6">
    <location>
        <begin position="94"/>
        <end position="113"/>
    </location>
</feature>
<dbReference type="OrthoDB" id="25106at2"/>
<dbReference type="AlphaFoldDB" id="A0A3A9W5T0"/>
<dbReference type="EMBL" id="RBDY01000013">
    <property type="protein sequence ID" value="RKN20417.1"/>
    <property type="molecule type" value="Genomic_DNA"/>
</dbReference>
<sequence>MSVTQQLGGPAARGPLPGTGGPGGGLRESAARFALLPLRLFLGLTFLYAGVDKFTDAGPFSDTMTADTVERMLDASRDQAAAGWLTDLALDHPAVFVNGTAAAEIAVGGCVLIGLATRWAAAGGAVLALAFWLTISWSTDPYYFGSDLPFLIGFLTLLLAGAGPIAAERVIAARQARRSGRLFG</sequence>
<accession>A0A3A9W5T0</accession>
<comment type="subcellular location">
    <subcellularLocation>
        <location evidence="1">Membrane</location>
        <topology evidence="1">Multi-pass membrane protein</topology>
    </subcellularLocation>
</comment>
<feature type="transmembrane region" description="Helical" evidence="6">
    <location>
        <begin position="150"/>
        <end position="171"/>
    </location>
</feature>
<dbReference type="PANTHER" id="PTHR39157">
    <property type="entry name" value="INTEGRAL MEMBRANE PROTEIN-RELATED"/>
    <property type="match status" value="1"/>
</dbReference>
<keyword evidence="9" id="KW-1185">Reference proteome</keyword>
<keyword evidence="4 6" id="KW-0472">Membrane</keyword>
<comment type="caution">
    <text evidence="7">The sequence shown here is derived from an EMBL/GenBank/DDBJ whole genome shotgun (WGS) entry which is preliminary data.</text>
</comment>
<reference evidence="9 10" key="1">
    <citation type="submission" date="2018-09" db="EMBL/GenBank/DDBJ databases">
        <title>Streptomyces sp. nov. DS1-2, an endophytic actinomycete isolated from roots of Dendrobium scabrilingue.</title>
        <authorList>
            <person name="Kuncharoen N."/>
            <person name="Kudo T."/>
            <person name="Ohkuma M."/>
            <person name="Yuki M."/>
            <person name="Tanasupawat S."/>
        </authorList>
    </citation>
    <scope>NUCLEOTIDE SEQUENCE [LARGE SCALE GENOMIC DNA]</scope>
    <source>
        <strain evidence="7 10">AZ1-7</strain>
        <strain evidence="8 9">DS1-2</strain>
    </source>
</reference>
<evidence type="ECO:0000256" key="4">
    <source>
        <dbReference type="ARBA" id="ARBA00023136"/>
    </source>
</evidence>
<evidence type="ECO:0000256" key="5">
    <source>
        <dbReference type="SAM" id="MobiDB-lite"/>
    </source>
</evidence>
<feature type="region of interest" description="Disordered" evidence="5">
    <location>
        <begin position="1"/>
        <end position="23"/>
    </location>
</feature>
<keyword evidence="2 6" id="KW-0812">Transmembrane</keyword>
<dbReference type="RefSeq" id="WP_120698158.1">
    <property type="nucleotide sequence ID" value="NZ_RBDX01000012.1"/>
</dbReference>
<feature type="transmembrane region" description="Helical" evidence="6">
    <location>
        <begin position="120"/>
        <end position="138"/>
    </location>
</feature>
<dbReference type="Pfam" id="PF07681">
    <property type="entry name" value="DoxX"/>
    <property type="match status" value="1"/>
</dbReference>
<gene>
    <name evidence="8" type="ORF">D7318_18050</name>
    <name evidence="7" type="ORF">D7319_16190</name>
</gene>
<evidence type="ECO:0000313" key="9">
    <source>
        <dbReference type="Proteomes" id="UP000268652"/>
    </source>
</evidence>
<dbReference type="Proteomes" id="UP000275024">
    <property type="component" value="Unassembled WGS sequence"/>
</dbReference>
<protein>
    <submittedName>
        <fullName evidence="7">DoxX family membrane protein</fullName>
    </submittedName>
</protein>
<dbReference type="GO" id="GO:0016020">
    <property type="term" value="C:membrane"/>
    <property type="evidence" value="ECO:0007669"/>
    <property type="project" value="UniProtKB-SubCell"/>
</dbReference>